<feature type="domain" description="Transglutaminase-like" evidence="3">
    <location>
        <begin position="534"/>
        <end position="627"/>
    </location>
</feature>
<feature type="transmembrane region" description="Helical" evidence="2">
    <location>
        <begin position="662"/>
        <end position="685"/>
    </location>
</feature>
<accession>A0A833H0W8</accession>
<comment type="caution">
    <text evidence="4">The sequence shown here is derived from an EMBL/GenBank/DDBJ whole genome shotgun (WGS) entry which is preliminary data.</text>
</comment>
<feature type="transmembrane region" description="Helical" evidence="2">
    <location>
        <begin position="9"/>
        <end position="29"/>
    </location>
</feature>
<name>A0A833H0W8_9LEPT</name>
<evidence type="ECO:0000313" key="5">
    <source>
        <dbReference type="Proteomes" id="UP000460298"/>
    </source>
</evidence>
<keyword evidence="2" id="KW-0812">Transmembrane</keyword>
<dbReference type="Gene3D" id="3.10.620.30">
    <property type="match status" value="1"/>
</dbReference>
<feature type="transmembrane region" description="Helical" evidence="2">
    <location>
        <begin position="35"/>
        <end position="51"/>
    </location>
</feature>
<proteinExistence type="predicted"/>
<evidence type="ECO:0000313" key="4">
    <source>
        <dbReference type="EMBL" id="KAB2932013.1"/>
    </source>
</evidence>
<protein>
    <recommendedName>
        <fullName evidence="3">Transglutaminase-like domain-containing protein</fullName>
    </recommendedName>
</protein>
<dbReference type="Proteomes" id="UP000460298">
    <property type="component" value="Unassembled WGS sequence"/>
</dbReference>
<keyword evidence="2" id="KW-0472">Membrane</keyword>
<dbReference type="SUPFAM" id="SSF54001">
    <property type="entry name" value="Cysteine proteinases"/>
    <property type="match status" value="1"/>
</dbReference>
<dbReference type="Pfam" id="PF01841">
    <property type="entry name" value="Transglut_core"/>
    <property type="match status" value="1"/>
</dbReference>
<feature type="compositionally biased region" description="Gly residues" evidence="1">
    <location>
        <begin position="293"/>
        <end position="304"/>
    </location>
</feature>
<feature type="compositionally biased region" description="Basic and acidic residues" evidence="1">
    <location>
        <begin position="308"/>
        <end position="317"/>
    </location>
</feature>
<feature type="transmembrane region" description="Helical" evidence="2">
    <location>
        <begin position="58"/>
        <end position="77"/>
    </location>
</feature>
<dbReference type="PANTHER" id="PTHR42736">
    <property type="entry name" value="PROTEIN-GLUTAMINE GAMMA-GLUTAMYLTRANSFERASE"/>
    <property type="match status" value="1"/>
</dbReference>
<feature type="transmembrane region" description="Helical" evidence="2">
    <location>
        <begin position="108"/>
        <end position="125"/>
    </location>
</feature>
<keyword evidence="2" id="KW-1133">Transmembrane helix</keyword>
<dbReference type="InterPro" id="IPR038765">
    <property type="entry name" value="Papain-like_cys_pep_sf"/>
</dbReference>
<gene>
    <name evidence="4" type="ORF">F9K24_12065</name>
</gene>
<evidence type="ECO:0000256" key="2">
    <source>
        <dbReference type="SAM" id="Phobius"/>
    </source>
</evidence>
<dbReference type="AlphaFoldDB" id="A0A833H0W8"/>
<feature type="compositionally biased region" description="Basic and acidic residues" evidence="1">
    <location>
        <begin position="212"/>
        <end position="260"/>
    </location>
</feature>
<evidence type="ECO:0000259" key="3">
    <source>
        <dbReference type="SMART" id="SM00460"/>
    </source>
</evidence>
<dbReference type="InterPro" id="IPR002931">
    <property type="entry name" value="Transglutaminase-like"/>
</dbReference>
<feature type="region of interest" description="Disordered" evidence="1">
    <location>
        <begin position="212"/>
        <end position="339"/>
    </location>
</feature>
<sequence>MQLLFYTRLALYLSAFLIPVFHPAVAVAYDWLNRVMFFVLLPASMFAAFYLRGPRFRVWHGWAALAVLYAGTVFFVTGLDRSALLPLLVTVLGYIWTVLVFRGQGRFPAFAAIEMFGLAIIYLRILEYGRASEEIAARSAGLSTFLIAFAVLLFLVHGLVLYFSAFPGAGGRRNRTELAIFFAVGLPLALIFGHFVPSDFVQNKIVMNELEKEPPLKGLDGDGRRDGEGQGRRRPGEGEGEQERHNRNGKPLGDREEKYPSELQGEGNSADGQGREGQPGRPGEGRPGEGKPGEGQGGRPGKPGEGQSEQKEQKEQQDNQQKNKLHGVPSEMWNNFKNSSGANGKQMAVMIIASKIQPVYAAEQYLGRLDAKTGFEQSVDEPLNELRDLRLLETWKDKSVERDTKRVLFDVYYLSTLRERVVAYRPFAIQPTILDQKYHPFDLSYTASSAVSVSNPDDWKNIREPHFDESMKQYLDVPLDEKRLVRYRAFLNSRLKGKHGYFDRLAGILEGFSAHQYKMGFEEDTSLESLDKFLFETKEGDCTEFSRAAAILGRLSGIPSRVVTGYLASRDLQTPAHRGGIKHLRDKIPALQKFPMEELYLVTNAQRHAWVQFYLPEYGWVDFESTAYAIPPKPEFDPNARDVVIPLIDEEPLPPEKKKFDFPWMLFGIFSGILVGSILLSLYLYRFIRLTIYSIIAGSGVDRRSVDAVATLLYIRLAEDGYPIRQFYETPLDYAKQIPETKAFADRLTELRFRESWSAEQRKQSYADLRRLGSDTGRSMRRPGAWNSLKRVFTLRGILYRP</sequence>
<feature type="transmembrane region" description="Helical" evidence="2">
    <location>
        <begin position="145"/>
        <end position="166"/>
    </location>
</feature>
<reference evidence="4 5" key="1">
    <citation type="submission" date="2019-10" db="EMBL/GenBank/DDBJ databases">
        <title>Extracellular Electron Transfer in a Candidatus Methanoperedens spp. Enrichment Culture.</title>
        <authorList>
            <person name="Berger S."/>
            <person name="Rangel Shaw D."/>
            <person name="Berben T."/>
            <person name="In 'T Zandt M."/>
            <person name="Frank J."/>
            <person name="Reimann J."/>
            <person name="Jetten M.S.M."/>
            <person name="Welte C.U."/>
        </authorList>
    </citation>
    <scope>NUCLEOTIDE SEQUENCE [LARGE SCALE GENOMIC DNA]</scope>
    <source>
        <strain evidence="4">SB12</strain>
    </source>
</reference>
<dbReference type="SMART" id="SM00460">
    <property type="entry name" value="TGc"/>
    <property type="match status" value="1"/>
</dbReference>
<evidence type="ECO:0000256" key="1">
    <source>
        <dbReference type="SAM" id="MobiDB-lite"/>
    </source>
</evidence>
<organism evidence="4 5">
    <name type="scientific">Leptonema illini</name>
    <dbReference type="NCBI Taxonomy" id="183"/>
    <lineage>
        <taxon>Bacteria</taxon>
        <taxon>Pseudomonadati</taxon>
        <taxon>Spirochaetota</taxon>
        <taxon>Spirochaetia</taxon>
        <taxon>Leptospirales</taxon>
        <taxon>Leptospiraceae</taxon>
        <taxon>Leptonema</taxon>
    </lineage>
</organism>
<feature type="transmembrane region" description="Helical" evidence="2">
    <location>
        <begin position="178"/>
        <end position="196"/>
    </location>
</feature>
<dbReference type="PANTHER" id="PTHR42736:SF1">
    <property type="entry name" value="PROTEIN-GLUTAMINE GAMMA-GLUTAMYLTRANSFERASE"/>
    <property type="match status" value="1"/>
</dbReference>
<dbReference type="EMBL" id="WBUI01000011">
    <property type="protein sequence ID" value="KAB2932013.1"/>
    <property type="molecule type" value="Genomic_DNA"/>
</dbReference>
<feature type="transmembrane region" description="Helical" evidence="2">
    <location>
        <begin position="83"/>
        <end position="101"/>
    </location>
</feature>
<feature type="compositionally biased region" description="Basic and acidic residues" evidence="1">
    <location>
        <begin position="283"/>
        <end position="292"/>
    </location>
</feature>
<dbReference type="InterPro" id="IPR052901">
    <property type="entry name" value="Bact_TGase-like"/>
</dbReference>